<feature type="region of interest" description="Disordered" evidence="5">
    <location>
        <begin position="1"/>
        <end position="28"/>
    </location>
</feature>
<comment type="similarity">
    <text evidence="1 3 4">Belongs to the glutamine synthetase family.</text>
</comment>
<dbReference type="InterPro" id="IPR036651">
    <property type="entry name" value="Gln_synt_N_sf"/>
</dbReference>
<evidence type="ECO:0000256" key="4">
    <source>
        <dbReference type="RuleBase" id="RU000384"/>
    </source>
</evidence>
<dbReference type="Proteomes" id="UP001277761">
    <property type="component" value="Unassembled WGS sequence"/>
</dbReference>
<dbReference type="GO" id="GO:0016874">
    <property type="term" value="F:ligase activity"/>
    <property type="evidence" value="ECO:0007669"/>
    <property type="project" value="UniProtKB-KW"/>
</dbReference>
<feature type="domain" description="GS catalytic" evidence="6">
    <location>
        <begin position="146"/>
        <end position="475"/>
    </location>
</feature>
<proteinExistence type="inferred from homology"/>
<sequence>MSAPDAVRPVARAAAPSRAGRPGPAVPRGDLGALRRAVADGTVEEVVIALPDLQGRLQGSRIDADHALAEVLVPGGGFGACDYLLAVDVDMRTDGGYAIDADDRGFGDLVLRPDPDSLCLPPWWDRTALVIADAVDHAGAPVDVAPRSVLRRQLERLADHGLSARCGTELEFVVFDESPAAAHERGFRDLTPASRHNADYGLLATAGIEHLTRRIRRALGDCGLRLETARGECHPGQYEIVFRHEEALRACDDAALLKLAAKAIAGQEGRALTFMARVDEGEGSSCHVHMSLTDRDGRPAFAAEGEELPDLLRHALAGQLACLGDFALLWAPTTNSYKRLQPGTFAPDAAAWGWDNRLAALRIAGHGAGRRIEHRVAGADANPYLVVAGIAAAAVHGIEHGLEPGDPVAGPPGPDAPPLPRDLAEALARWRASPLVRAAFGPDVQRHLARAAAVELDLSRRAVTDWERRRLFERI</sequence>
<accession>A0ABU4VFY6</accession>
<dbReference type="SMART" id="SM01230">
    <property type="entry name" value="Gln-synt_C"/>
    <property type="match status" value="1"/>
</dbReference>
<evidence type="ECO:0000256" key="1">
    <source>
        <dbReference type="ARBA" id="ARBA00009897"/>
    </source>
</evidence>
<dbReference type="Pfam" id="PF00120">
    <property type="entry name" value="Gln-synt_C"/>
    <property type="match status" value="1"/>
</dbReference>
<keyword evidence="8" id="KW-1185">Reference proteome</keyword>
<gene>
    <name evidence="7" type="ORF">SK069_03900</name>
</gene>
<evidence type="ECO:0000313" key="8">
    <source>
        <dbReference type="Proteomes" id="UP001277761"/>
    </source>
</evidence>
<dbReference type="SUPFAM" id="SSF54368">
    <property type="entry name" value="Glutamine synthetase, N-terminal domain"/>
    <property type="match status" value="1"/>
</dbReference>
<name>A0ABU4VFY6_9ACTN</name>
<evidence type="ECO:0000259" key="6">
    <source>
        <dbReference type="PROSITE" id="PS51987"/>
    </source>
</evidence>
<dbReference type="Gene3D" id="3.30.590.10">
    <property type="entry name" value="Glutamine synthetase/guanido kinase, catalytic domain"/>
    <property type="match status" value="1"/>
</dbReference>
<evidence type="ECO:0000256" key="3">
    <source>
        <dbReference type="PROSITE-ProRule" id="PRU01331"/>
    </source>
</evidence>
<dbReference type="RefSeq" id="WP_319952871.1">
    <property type="nucleotide sequence ID" value="NZ_JAXAVX010000001.1"/>
</dbReference>
<comment type="caution">
    <text evidence="7">The sequence shown here is derived from an EMBL/GenBank/DDBJ whole genome shotgun (WGS) entry which is preliminary data.</text>
</comment>
<dbReference type="PANTHER" id="PTHR43785:SF12">
    <property type="entry name" value="TYPE-1 GLUTAMINE SYNTHETASE 2"/>
    <property type="match status" value="1"/>
</dbReference>
<protein>
    <submittedName>
        <fullName evidence="7">Glutamine synthetase family protein</fullName>
        <ecNumber evidence="7">6.3.1.-</ecNumber>
    </submittedName>
</protein>
<evidence type="ECO:0000256" key="2">
    <source>
        <dbReference type="ARBA" id="ARBA00022598"/>
    </source>
</evidence>
<reference evidence="7 8" key="1">
    <citation type="submission" date="2023-11" db="EMBL/GenBank/DDBJ databases">
        <authorList>
            <person name="Xu M."/>
            <person name="Jiang T."/>
        </authorList>
    </citation>
    <scope>NUCLEOTIDE SEQUENCE [LARGE SCALE GENOMIC DNA]</scope>
    <source>
        <strain evidence="7 8">SD</strain>
    </source>
</reference>
<dbReference type="PANTHER" id="PTHR43785">
    <property type="entry name" value="GAMMA-GLUTAMYLPUTRESCINE SYNTHETASE"/>
    <property type="match status" value="1"/>
</dbReference>
<dbReference type="InterPro" id="IPR008146">
    <property type="entry name" value="Gln_synth_cat_dom"/>
</dbReference>
<evidence type="ECO:0000313" key="7">
    <source>
        <dbReference type="EMBL" id="MDX8150727.1"/>
    </source>
</evidence>
<dbReference type="EMBL" id="JAXAVX010000001">
    <property type="protein sequence ID" value="MDX8150727.1"/>
    <property type="molecule type" value="Genomic_DNA"/>
</dbReference>
<keyword evidence="2 7" id="KW-0436">Ligase</keyword>
<dbReference type="PROSITE" id="PS51987">
    <property type="entry name" value="GS_CATALYTIC"/>
    <property type="match status" value="1"/>
</dbReference>
<dbReference type="Gene3D" id="3.10.20.70">
    <property type="entry name" value="Glutamine synthetase, N-terminal domain"/>
    <property type="match status" value="1"/>
</dbReference>
<organism evidence="7 8">
    <name type="scientific">Patulibacter brassicae</name>
    <dbReference type="NCBI Taxonomy" id="1705717"/>
    <lineage>
        <taxon>Bacteria</taxon>
        <taxon>Bacillati</taxon>
        <taxon>Actinomycetota</taxon>
        <taxon>Thermoleophilia</taxon>
        <taxon>Solirubrobacterales</taxon>
        <taxon>Patulibacteraceae</taxon>
        <taxon>Patulibacter</taxon>
    </lineage>
</organism>
<dbReference type="EC" id="6.3.1.-" evidence="7"/>
<evidence type="ECO:0000256" key="5">
    <source>
        <dbReference type="SAM" id="MobiDB-lite"/>
    </source>
</evidence>
<dbReference type="InterPro" id="IPR014746">
    <property type="entry name" value="Gln_synth/guanido_kin_cat_dom"/>
</dbReference>
<dbReference type="SUPFAM" id="SSF55931">
    <property type="entry name" value="Glutamine synthetase/guanido kinase"/>
    <property type="match status" value="1"/>
</dbReference>